<comment type="caution">
    <text evidence="1">The sequence shown here is derived from an EMBL/GenBank/DDBJ whole genome shotgun (WGS) entry which is preliminary data.</text>
</comment>
<accession>A0A2H5QLB9</accession>
<dbReference type="EMBL" id="BDQV01000446">
    <property type="protein sequence ID" value="GAY65045.1"/>
    <property type="molecule type" value="Genomic_DNA"/>
</dbReference>
<dbReference type="AlphaFoldDB" id="A0A2H5QLB9"/>
<dbReference type="PANTHER" id="PTHR33018:SF31">
    <property type="entry name" value="TRANSPOSASE, PTTA_EN_SPM, PLANT"/>
    <property type="match status" value="1"/>
</dbReference>
<organism evidence="1 2">
    <name type="scientific">Citrus unshiu</name>
    <name type="common">Satsuma mandarin</name>
    <name type="synonym">Citrus nobilis var. unshiu</name>
    <dbReference type="NCBI Taxonomy" id="55188"/>
    <lineage>
        <taxon>Eukaryota</taxon>
        <taxon>Viridiplantae</taxon>
        <taxon>Streptophyta</taxon>
        <taxon>Embryophyta</taxon>
        <taxon>Tracheophyta</taxon>
        <taxon>Spermatophyta</taxon>
        <taxon>Magnoliopsida</taxon>
        <taxon>eudicotyledons</taxon>
        <taxon>Gunneridae</taxon>
        <taxon>Pentapetalae</taxon>
        <taxon>rosids</taxon>
        <taxon>malvids</taxon>
        <taxon>Sapindales</taxon>
        <taxon>Rutaceae</taxon>
        <taxon>Aurantioideae</taxon>
        <taxon>Citrus</taxon>
    </lineage>
</organism>
<dbReference type="PANTHER" id="PTHR33018">
    <property type="entry name" value="OS10G0338966 PROTEIN-RELATED"/>
    <property type="match status" value="1"/>
</dbReference>
<keyword evidence="2" id="KW-1185">Reference proteome</keyword>
<proteinExistence type="predicted"/>
<reference evidence="1 2" key="1">
    <citation type="journal article" date="2017" name="Front. Genet.">
        <title>Draft sequencing of the heterozygous diploid genome of Satsuma (Citrus unshiu Marc.) using a hybrid assembly approach.</title>
        <authorList>
            <person name="Shimizu T."/>
            <person name="Tanizawa Y."/>
            <person name="Mochizuki T."/>
            <person name="Nagasaki H."/>
            <person name="Yoshioka T."/>
            <person name="Toyoda A."/>
            <person name="Fujiyama A."/>
            <person name="Kaminuma E."/>
            <person name="Nakamura Y."/>
        </authorList>
    </citation>
    <scope>NUCLEOTIDE SEQUENCE [LARGE SCALE GENOMIC DNA]</scope>
    <source>
        <strain evidence="2">cv. Miyagawa wase</strain>
    </source>
</reference>
<evidence type="ECO:0000313" key="2">
    <source>
        <dbReference type="Proteomes" id="UP000236630"/>
    </source>
</evidence>
<feature type="non-terminal residue" evidence="1">
    <location>
        <position position="1"/>
    </location>
</feature>
<gene>
    <name evidence="1" type="ORF">CUMW_238220</name>
</gene>
<evidence type="ECO:0000313" key="1">
    <source>
        <dbReference type="EMBL" id="GAY65045.1"/>
    </source>
</evidence>
<dbReference type="Proteomes" id="UP000236630">
    <property type="component" value="Unassembled WGS sequence"/>
</dbReference>
<name>A0A2H5QLB9_CITUN</name>
<sequence>QQATGNNEEISRSTLWKAACKNKKGRYTSEVVREKADEIDEIRKKNEEGVIATNGKNDVLTIALGTTESSSRVRTRGCFATLFSYFGRKKRSFSSNNE</sequence>
<protein>
    <submittedName>
        <fullName evidence="1">Uncharacterized protein</fullName>
    </submittedName>
</protein>